<keyword evidence="2" id="KW-1185">Reference proteome</keyword>
<protein>
    <submittedName>
        <fullName evidence="1">Uncharacterized protein</fullName>
    </submittedName>
</protein>
<reference evidence="1 2" key="1">
    <citation type="journal article" date="2018" name="Nat. Ecol. Evol.">
        <title>Shark genomes provide insights into elasmobranch evolution and the origin of vertebrates.</title>
        <authorList>
            <person name="Hara Y"/>
            <person name="Yamaguchi K"/>
            <person name="Onimaru K"/>
            <person name="Kadota M"/>
            <person name="Koyanagi M"/>
            <person name="Keeley SD"/>
            <person name="Tatsumi K"/>
            <person name="Tanaka K"/>
            <person name="Motone F"/>
            <person name="Kageyama Y"/>
            <person name="Nozu R"/>
            <person name="Adachi N"/>
            <person name="Nishimura O"/>
            <person name="Nakagawa R"/>
            <person name="Tanegashima C"/>
            <person name="Kiyatake I"/>
            <person name="Matsumoto R"/>
            <person name="Murakumo K"/>
            <person name="Nishida K"/>
            <person name="Terakita A"/>
            <person name="Kuratani S"/>
            <person name="Sato K"/>
            <person name="Hyodo S Kuraku.S."/>
        </authorList>
    </citation>
    <scope>NUCLEOTIDE SEQUENCE [LARGE SCALE GENOMIC DNA]</scope>
</reference>
<evidence type="ECO:0000313" key="1">
    <source>
        <dbReference type="EMBL" id="GCB67036.1"/>
    </source>
</evidence>
<dbReference type="Proteomes" id="UP000288216">
    <property type="component" value="Unassembled WGS sequence"/>
</dbReference>
<name>A0A401P1N1_SCYTO</name>
<gene>
    <name evidence="1" type="ORF">scyTo_0010185</name>
</gene>
<sequence>MINFANLHLPVYCYGQGFFVALGREILDGNGLKTRKRQQRDIVELAVGGYGAGVSTVNALDIAEMHEEIEVMKGQMRTAVKDPCEDAEMATDLSQQSIIIGRHELTPYRNVAIVEADDLKRTDDDQWIHRYIQKGLPYIPHLRADWEAVTKDSTQIDHLWNKERELINTRREG</sequence>
<organism evidence="1 2">
    <name type="scientific">Scyliorhinus torazame</name>
    <name type="common">Cloudy catshark</name>
    <name type="synonym">Catulus torazame</name>
    <dbReference type="NCBI Taxonomy" id="75743"/>
    <lineage>
        <taxon>Eukaryota</taxon>
        <taxon>Metazoa</taxon>
        <taxon>Chordata</taxon>
        <taxon>Craniata</taxon>
        <taxon>Vertebrata</taxon>
        <taxon>Chondrichthyes</taxon>
        <taxon>Elasmobranchii</taxon>
        <taxon>Galeomorphii</taxon>
        <taxon>Galeoidea</taxon>
        <taxon>Carcharhiniformes</taxon>
        <taxon>Scyliorhinidae</taxon>
        <taxon>Scyliorhinus</taxon>
    </lineage>
</organism>
<evidence type="ECO:0000313" key="2">
    <source>
        <dbReference type="Proteomes" id="UP000288216"/>
    </source>
</evidence>
<accession>A0A401P1N1</accession>
<dbReference type="EMBL" id="BFAA01004341">
    <property type="protein sequence ID" value="GCB67036.1"/>
    <property type="molecule type" value="Genomic_DNA"/>
</dbReference>
<dbReference type="AlphaFoldDB" id="A0A401P1N1"/>
<comment type="caution">
    <text evidence="1">The sequence shown here is derived from an EMBL/GenBank/DDBJ whole genome shotgun (WGS) entry which is preliminary data.</text>
</comment>
<proteinExistence type="predicted"/>